<dbReference type="RefSeq" id="WP_058282138.1">
    <property type="nucleotide sequence ID" value="NZ_CYUD01000007.1"/>
</dbReference>
<evidence type="ECO:0000256" key="5">
    <source>
        <dbReference type="ARBA" id="ARBA00022525"/>
    </source>
</evidence>
<proteinExistence type="inferred from homology"/>
<sequence length="483" mass="51064">MNLSTAFNNAVSGLTASSRGTSVVSDNIANARTPGYARRSLELTTNVISGNGVRTVGVIRNQDPVLTANRRTTDAELAYQSAVSSFHSGVEGVVGTVDDPTSLANRLAEFDSSLITAASLPDSSERLDQVARASRDLANALNSASEGVRQLRSDADRSIGKQVESLNQTLKDIEKLNARIPAVKHAGGEIGALLDQRQVLIDQVNELVPVNAVPRANDQVSLYSDGGLILLEGTAAEFSFTTTGDTKPHMTVGNGLLSGLEMNGSLVRTSRDNAQIRGGALMAMFEIRDELTVEAQANLDSVARDLIERFETPGLDLTALPTDPGLFTDTGNRFDATAPEGLASRIGLNAIVDPDNGGDSWRLRDGLGAVAPGDLGDATQLQAFGAVLSDARPVAGSPFGTGNMRASDLTEALMSRTGSDAHTASQRLTFANSAQLEMARIEAEQGVDTDQELQNLMEIEQAYAANARVISVVDELMQTLLRL</sequence>
<dbReference type="EMBL" id="CYUD01000007">
    <property type="protein sequence ID" value="CUK02907.1"/>
    <property type="molecule type" value="Genomic_DNA"/>
</dbReference>
<dbReference type="InterPro" id="IPR010930">
    <property type="entry name" value="Flg_bb/hook_C_dom"/>
</dbReference>
<feature type="domain" description="Flagellar basal body rod protein N-terminal" evidence="7">
    <location>
        <begin position="7"/>
        <end position="36"/>
    </location>
</feature>
<dbReference type="GO" id="GO:0005198">
    <property type="term" value="F:structural molecule activity"/>
    <property type="evidence" value="ECO:0007669"/>
    <property type="project" value="InterPro"/>
</dbReference>
<dbReference type="PANTHER" id="PTHR30033">
    <property type="entry name" value="FLAGELLAR HOOK-ASSOCIATED PROTEIN 1"/>
    <property type="match status" value="1"/>
</dbReference>
<comment type="subcellular location">
    <subcellularLocation>
        <location evidence="1">Bacterial flagellum basal body</location>
    </subcellularLocation>
    <subcellularLocation>
        <location evidence="2">Secreted</location>
    </subcellularLocation>
</comment>
<keyword evidence="10" id="KW-0282">Flagellum</keyword>
<evidence type="ECO:0000256" key="4">
    <source>
        <dbReference type="ARBA" id="ARBA00016244"/>
    </source>
</evidence>
<dbReference type="AlphaFoldDB" id="A0A0P1IBB8"/>
<evidence type="ECO:0000256" key="2">
    <source>
        <dbReference type="ARBA" id="ARBA00004613"/>
    </source>
</evidence>
<gene>
    <name evidence="10" type="primary">flgK</name>
    <name evidence="10" type="ORF">RUE5091_02426</name>
</gene>
<dbReference type="Proteomes" id="UP000051260">
    <property type="component" value="Unassembled WGS sequence"/>
</dbReference>
<reference evidence="11" key="1">
    <citation type="submission" date="2015-09" db="EMBL/GenBank/DDBJ databases">
        <authorList>
            <person name="Rodrigo-Torres L."/>
            <person name="Arahal D.R."/>
        </authorList>
    </citation>
    <scope>NUCLEOTIDE SEQUENCE [LARGE SCALE GENOMIC DNA]</scope>
    <source>
        <strain evidence="11">CECT 5091</strain>
    </source>
</reference>
<dbReference type="SUPFAM" id="SSF64518">
    <property type="entry name" value="Phase 1 flagellin"/>
    <property type="match status" value="1"/>
</dbReference>
<evidence type="ECO:0000259" key="7">
    <source>
        <dbReference type="Pfam" id="PF00460"/>
    </source>
</evidence>
<dbReference type="STRING" id="1715692.RUE5091_02426"/>
<evidence type="ECO:0000256" key="6">
    <source>
        <dbReference type="ARBA" id="ARBA00023143"/>
    </source>
</evidence>
<dbReference type="PANTHER" id="PTHR30033:SF1">
    <property type="entry name" value="FLAGELLAR HOOK-ASSOCIATED PROTEIN 1"/>
    <property type="match status" value="1"/>
</dbReference>
<keyword evidence="5" id="KW-0964">Secreted</keyword>
<evidence type="ECO:0000256" key="3">
    <source>
        <dbReference type="ARBA" id="ARBA00009677"/>
    </source>
</evidence>
<feature type="domain" description="Flagellar basal-body/hook protein C-terminal" evidence="8">
    <location>
        <begin position="446"/>
        <end position="483"/>
    </location>
</feature>
<evidence type="ECO:0000313" key="11">
    <source>
        <dbReference type="Proteomes" id="UP000051260"/>
    </source>
</evidence>
<keyword evidence="6" id="KW-0975">Bacterial flagellum</keyword>
<dbReference type="GO" id="GO:0009424">
    <property type="term" value="C:bacterial-type flagellum hook"/>
    <property type="evidence" value="ECO:0007669"/>
    <property type="project" value="InterPro"/>
</dbReference>
<dbReference type="OrthoDB" id="7181295at2"/>
<protein>
    <recommendedName>
        <fullName evidence="4">Flagellar hook-associated protein 1</fullName>
    </recommendedName>
</protein>
<dbReference type="PROSITE" id="PS00588">
    <property type="entry name" value="FLAGELLA_BB_ROD"/>
    <property type="match status" value="1"/>
</dbReference>
<evidence type="ECO:0000313" key="10">
    <source>
        <dbReference type="EMBL" id="CUK02907.1"/>
    </source>
</evidence>
<organism evidence="10 11">
    <name type="scientific">Ruegeria denitrificans</name>
    <dbReference type="NCBI Taxonomy" id="1715692"/>
    <lineage>
        <taxon>Bacteria</taxon>
        <taxon>Pseudomonadati</taxon>
        <taxon>Pseudomonadota</taxon>
        <taxon>Alphaproteobacteria</taxon>
        <taxon>Rhodobacterales</taxon>
        <taxon>Roseobacteraceae</taxon>
        <taxon>Ruegeria</taxon>
    </lineage>
</organism>
<accession>A0A0P1IBB8</accession>
<dbReference type="NCBIfam" id="TIGR02492">
    <property type="entry name" value="flgK_ends"/>
    <property type="match status" value="1"/>
</dbReference>
<dbReference type="Pfam" id="PF22638">
    <property type="entry name" value="FlgK_D1"/>
    <property type="match status" value="1"/>
</dbReference>
<dbReference type="InterPro" id="IPR002371">
    <property type="entry name" value="FlgK"/>
</dbReference>
<dbReference type="GO" id="GO:0044780">
    <property type="term" value="P:bacterial-type flagellum assembly"/>
    <property type="evidence" value="ECO:0007669"/>
    <property type="project" value="InterPro"/>
</dbReference>
<comment type="similarity">
    <text evidence="3">Belongs to the flagella basal body rod proteins family.</text>
</comment>
<evidence type="ECO:0000259" key="8">
    <source>
        <dbReference type="Pfam" id="PF06429"/>
    </source>
</evidence>
<dbReference type="GO" id="GO:0009425">
    <property type="term" value="C:bacterial-type flagellum basal body"/>
    <property type="evidence" value="ECO:0007669"/>
    <property type="project" value="UniProtKB-SubCell"/>
</dbReference>
<keyword evidence="10" id="KW-0969">Cilium</keyword>
<dbReference type="InterPro" id="IPR001444">
    <property type="entry name" value="Flag_bb_rod_N"/>
</dbReference>
<keyword evidence="11" id="KW-1185">Reference proteome</keyword>
<name>A0A0P1IBB8_9RHOB</name>
<evidence type="ECO:0000259" key="9">
    <source>
        <dbReference type="Pfam" id="PF22638"/>
    </source>
</evidence>
<dbReference type="InterPro" id="IPR019776">
    <property type="entry name" value="Flagellar_basal_body_rod_CS"/>
</dbReference>
<feature type="domain" description="Flagellar hook-associated protein FlgK helical" evidence="9">
    <location>
        <begin position="99"/>
        <end position="311"/>
    </location>
</feature>
<dbReference type="Pfam" id="PF00460">
    <property type="entry name" value="Flg_bb_rod"/>
    <property type="match status" value="1"/>
</dbReference>
<dbReference type="GO" id="GO:0005576">
    <property type="term" value="C:extracellular region"/>
    <property type="evidence" value="ECO:0007669"/>
    <property type="project" value="UniProtKB-SubCell"/>
</dbReference>
<dbReference type="Pfam" id="PF06429">
    <property type="entry name" value="Flg_bbr_C"/>
    <property type="match status" value="1"/>
</dbReference>
<evidence type="ECO:0000256" key="1">
    <source>
        <dbReference type="ARBA" id="ARBA00004117"/>
    </source>
</evidence>
<keyword evidence="10" id="KW-0966">Cell projection</keyword>
<dbReference type="InterPro" id="IPR053927">
    <property type="entry name" value="FlgK_helical"/>
</dbReference>